<evidence type="ECO:0000256" key="1">
    <source>
        <dbReference type="SAM" id="SignalP"/>
    </source>
</evidence>
<evidence type="ECO:0008006" key="4">
    <source>
        <dbReference type="Google" id="ProtNLM"/>
    </source>
</evidence>
<keyword evidence="1" id="KW-0732">Signal</keyword>
<dbReference type="PANTHER" id="PTHR38847">
    <property type="match status" value="1"/>
</dbReference>
<reference evidence="2" key="1">
    <citation type="submission" date="2021-03" db="EMBL/GenBank/DDBJ databases">
        <title>Whole genome shotgun sequence of Actinoplanes auranticolor NBRC 12245.</title>
        <authorList>
            <person name="Komaki H."/>
            <person name="Tamura T."/>
        </authorList>
    </citation>
    <scope>NUCLEOTIDE SEQUENCE</scope>
    <source>
        <strain evidence="2">NBRC 12245</strain>
    </source>
</reference>
<dbReference type="AlphaFoldDB" id="A0A919VIP1"/>
<dbReference type="Pfam" id="PF14273">
    <property type="entry name" value="DUF4360"/>
    <property type="match status" value="1"/>
</dbReference>
<protein>
    <recommendedName>
        <fullName evidence="4">DUF4360 domain-containing protein</fullName>
    </recommendedName>
</protein>
<accession>A0A919VIP1</accession>
<comment type="caution">
    <text evidence="2">The sequence shown here is derived from an EMBL/GenBank/DDBJ whole genome shotgun (WGS) entry which is preliminary data.</text>
</comment>
<proteinExistence type="predicted"/>
<sequence length="213" mass="22641">MIKSFVGVRHTVLAVLGTVLTLSLSTPAHAEAAAVPDGNVTVEVIAANGSGCAPGSATVIADSDKTGFRIRYHDFVAEAGGSADPTDRRKNCQVGVLVTVPAGWTFAVAEADYRGRARLHAGATALQRTNYYWQGSSANNSNDETFSGPLHGYWATRDVAPALIYTPCSEQKVLNVNTELRVDAGPSNARSSMSMRSSEGDVDTLFNFSWIRC</sequence>
<dbReference type="PANTHER" id="PTHR38847:SF1">
    <property type="entry name" value="PSEUDOURIDINE SYNTHASE RSUA_RLUA-LIKE DOMAIN-CONTAINING PROTEIN"/>
    <property type="match status" value="1"/>
</dbReference>
<feature type="chain" id="PRO_5037161958" description="DUF4360 domain-containing protein" evidence="1">
    <location>
        <begin position="31"/>
        <end position="213"/>
    </location>
</feature>
<dbReference type="EMBL" id="BOQL01000021">
    <property type="protein sequence ID" value="GIM67279.1"/>
    <property type="molecule type" value="Genomic_DNA"/>
</dbReference>
<name>A0A919VIP1_9ACTN</name>
<organism evidence="2 3">
    <name type="scientific">Actinoplanes auranticolor</name>
    <dbReference type="NCBI Taxonomy" id="47988"/>
    <lineage>
        <taxon>Bacteria</taxon>
        <taxon>Bacillati</taxon>
        <taxon>Actinomycetota</taxon>
        <taxon>Actinomycetes</taxon>
        <taxon>Micromonosporales</taxon>
        <taxon>Micromonosporaceae</taxon>
        <taxon>Actinoplanes</taxon>
    </lineage>
</organism>
<dbReference type="InterPro" id="IPR025649">
    <property type="entry name" value="DUF4360"/>
</dbReference>
<dbReference type="Proteomes" id="UP000681340">
    <property type="component" value="Unassembled WGS sequence"/>
</dbReference>
<dbReference type="RefSeq" id="WP_212988670.1">
    <property type="nucleotide sequence ID" value="NZ_BAABEA010000019.1"/>
</dbReference>
<evidence type="ECO:0000313" key="3">
    <source>
        <dbReference type="Proteomes" id="UP000681340"/>
    </source>
</evidence>
<evidence type="ECO:0000313" key="2">
    <source>
        <dbReference type="EMBL" id="GIM67279.1"/>
    </source>
</evidence>
<gene>
    <name evidence="2" type="ORF">Aau02nite_26720</name>
</gene>
<feature type="signal peptide" evidence="1">
    <location>
        <begin position="1"/>
        <end position="30"/>
    </location>
</feature>
<keyword evidence="3" id="KW-1185">Reference proteome</keyword>